<dbReference type="EMBL" id="JAANQT010004364">
    <property type="protein sequence ID" value="KAG1299396.1"/>
    <property type="molecule type" value="Genomic_DNA"/>
</dbReference>
<name>A0A9P7BKG2_RHIOR</name>
<feature type="region of interest" description="Disordered" evidence="1">
    <location>
        <begin position="205"/>
        <end position="300"/>
    </location>
</feature>
<feature type="compositionally biased region" description="Basic and acidic residues" evidence="1">
    <location>
        <begin position="210"/>
        <end position="220"/>
    </location>
</feature>
<dbReference type="AlphaFoldDB" id="A0A9P7BKG2"/>
<dbReference type="Proteomes" id="UP000716291">
    <property type="component" value="Unassembled WGS sequence"/>
</dbReference>
<evidence type="ECO:0000256" key="1">
    <source>
        <dbReference type="SAM" id="MobiDB-lite"/>
    </source>
</evidence>
<organism evidence="2 3">
    <name type="scientific">Rhizopus oryzae</name>
    <name type="common">Mucormycosis agent</name>
    <name type="synonym">Rhizopus arrhizus var. delemar</name>
    <dbReference type="NCBI Taxonomy" id="64495"/>
    <lineage>
        <taxon>Eukaryota</taxon>
        <taxon>Fungi</taxon>
        <taxon>Fungi incertae sedis</taxon>
        <taxon>Mucoromycota</taxon>
        <taxon>Mucoromycotina</taxon>
        <taxon>Mucoromycetes</taxon>
        <taxon>Mucorales</taxon>
        <taxon>Mucorineae</taxon>
        <taxon>Rhizopodaceae</taxon>
        <taxon>Rhizopus</taxon>
    </lineage>
</organism>
<comment type="caution">
    <text evidence="2">The sequence shown here is derived from an EMBL/GenBank/DDBJ whole genome shotgun (WGS) entry which is preliminary data.</text>
</comment>
<reference evidence="2" key="1">
    <citation type="journal article" date="2020" name="Microb. Genom.">
        <title>Genetic diversity of clinical and environmental Mucorales isolates obtained from an investigation of mucormycosis cases among solid organ transplant recipients.</title>
        <authorList>
            <person name="Nguyen M.H."/>
            <person name="Kaul D."/>
            <person name="Muto C."/>
            <person name="Cheng S.J."/>
            <person name="Richter R.A."/>
            <person name="Bruno V.M."/>
            <person name="Liu G."/>
            <person name="Beyhan S."/>
            <person name="Sundermann A.J."/>
            <person name="Mounaud S."/>
            <person name="Pasculle A.W."/>
            <person name="Nierman W.C."/>
            <person name="Driscoll E."/>
            <person name="Cumbie R."/>
            <person name="Clancy C.J."/>
            <person name="Dupont C.L."/>
        </authorList>
    </citation>
    <scope>NUCLEOTIDE SEQUENCE</scope>
    <source>
        <strain evidence="2">GL11</strain>
    </source>
</reference>
<sequence>MSSLETQVQQLQQQFQQLMQQLGENPPTHMQFDDDNTAQLHLFGTRPRYEWQPSEFLVNLLHLDQPIHTSPPLSDTERKSIIEAYPPISNLDYHAPAAIPSALQRMNKGQKHEDQSLKQFQYLVSAILRPLDILAHELATNEANNQHLEKYMLMLRDVRKLVLNVSSSLNNARNNVVMRAFNPAYSIKRDDGSYTLPLSEFQSALTQQTTERKNLREATYRRRNYRPSSASIGSDNPFFRSGPSSQQGGYSFNNNNNNGFSNSGNNSSTSNYNNNSSINNNHTKKSNNPFRQQPQPNQRQ</sequence>
<protein>
    <recommendedName>
        <fullName evidence="4">Mediator of RNA polymerase II transcription subunit 7</fullName>
    </recommendedName>
</protein>
<evidence type="ECO:0000313" key="2">
    <source>
        <dbReference type="EMBL" id="KAG1299396.1"/>
    </source>
</evidence>
<gene>
    <name evidence="2" type="ORF">G6F64_012859</name>
</gene>
<evidence type="ECO:0008006" key="4">
    <source>
        <dbReference type="Google" id="ProtNLM"/>
    </source>
</evidence>
<keyword evidence="3" id="KW-1185">Reference proteome</keyword>
<feature type="compositionally biased region" description="Low complexity" evidence="1">
    <location>
        <begin position="244"/>
        <end position="300"/>
    </location>
</feature>
<proteinExistence type="predicted"/>
<accession>A0A9P7BKG2</accession>
<evidence type="ECO:0000313" key="3">
    <source>
        <dbReference type="Proteomes" id="UP000716291"/>
    </source>
</evidence>